<reference evidence="9 10" key="2">
    <citation type="submission" date="2018-02" db="EMBL/GenBank/DDBJ databases">
        <title>Draft genome sequences of four Legionella pneumophila clinical strains isolated in Ontario.</title>
        <authorList>
            <person name="Fortuna A."/>
            <person name="Ramnarine R."/>
            <person name="Li A."/>
            <person name="Frantz C."/>
            <person name="Mallo G."/>
        </authorList>
    </citation>
    <scope>NUCLEOTIDE SEQUENCE [LARGE SCALE GENOMIC DNA]</scope>
    <source>
        <strain evidence="9 10">LG61</strain>
    </source>
</reference>
<organism evidence="9 10">
    <name type="scientific">Legionella pneumophila</name>
    <dbReference type="NCBI Taxonomy" id="446"/>
    <lineage>
        <taxon>Bacteria</taxon>
        <taxon>Pseudomonadati</taxon>
        <taxon>Pseudomonadota</taxon>
        <taxon>Gammaproteobacteria</taxon>
        <taxon>Legionellales</taxon>
        <taxon>Legionellaceae</taxon>
        <taxon>Legionella</taxon>
    </lineage>
</organism>
<evidence type="ECO:0000313" key="9">
    <source>
        <dbReference type="EMBL" id="PPK30073.1"/>
    </source>
</evidence>
<keyword evidence="3 6" id="KW-0812">Transmembrane</keyword>
<keyword evidence="2" id="KW-1003">Cell membrane</keyword>
<dbReference type="InterPro" id="IPR019476">
    <property type="entry name" value="T4SS_TraD_DNA-bd"/>
</dbReference>
<gene>
    <name evidence="9" type="primary">traD</name>
    <name evidence="9" type="ORF">C3928_10605</name>
    <name evidence="8" type="ORF">JBJ86_10165</name>
</gene>
<evidence type="ECO:0000256" key="1">
    <source>
        <dbReference type="ARBA" id="ARBA00004651"/>
    </source>
</evidence>
<dbReference type="NCBIfam" id="TIGR02759">
    <property type="entry name" value="TraD_Ftype"/>
    <property type="match status" value="1"/>
</dbReference>
<evidence type="ECO:0000256" key="6">
    <source>
        <dbReference type="SAM" id="Phobius"/>
    </source>
</evidence>
<dbReference type="SUPFAM" id="SSF52540">
    <property type="entry name" value="P-loop containing nucleoside triphosphate hydrolases"/>
    <property type="match status" value="1"/>
</dbReference>
<evidence type="ECO:0000256" key="3">
    <source>
        <dbReference type="ARBA" id="ARBA00022692"/>
    </source>
</evidence>
<dbReference type="GO" id="GO:0005886">
    <property type="term" value="C:plasma membrane"/>
    <property type="evidence" value="ECO:0007669"/>
    <property type="project" value="UniProtKB-SubCell"/>
</dbReference>
<dbReference type="PANTHER" id="PTHR37937:SF1">
    <property type="entry name" value="CONJUGATIVE TRANSFER: DNA TRANSPORT"/>
    <property type="match status" value="1"/>
</dbReference>
<dbReference type="Proteomes" id="UP000239239">
    <property type="component" value="Unassembled WGS sequence"/>
</dbReference>
<evidence type="ECO:0000256" key="4">
    <source>
        <dbReference type="ARBA" id="ARBA00022989"/>
    </source>
</evidence>
<dbReference type="Proteomes" id="UP000866496">
    <property type="component" value="Unassembled WGS sequence"/>
</dbReference>
<reference evidence="8" key="1">
    <citation type="journal article" date="2018" name="Genome Biol.">
        <title>SKESA: strategic k-mer extension for scrupulous assemblies.</title>
        <authorList>
            <person name="Souvorov A."/>
            <person name="Agarwala R."/>
            <person name="Lipman D.J."/>
        </authorList>
    </citation>
    <scope>NUCLEOTIDE SEQUENCE</scope>
    <source>
        <strain evidence="8">AZ00058701</strain>
    </source>
</reference>
<feature type="domain" description="Type IV secretion system coupling protein TraD DNA-binding" evidence="7">
    <location>
        <begin position="170"/>
        <end position="554"/>
    </location>
</feature>
<dbReference type="InterPro" id="IPR014128">
    <property type="entry name" value="T4SS_TraD"/>
</dbReference>
<accession>A0A133WX84</accession>
<dbReference type="InterPro" id="IPR027417">
    <property type="entry name" value="P-loop_NTPase"/>
</dbReference>
<protein>
    <submittedName>
        <fullName evidence="9">Type IV conjugative transfer system coupling protein TraD</fullName>
    </submittedName>
</protein>
<dbReference type="Pfam" id="PF10412">
    <property type="entry name" value="TrwB_AAD_bind"/>
    <property type="match status" value="1"/>
</dbReference>
<dbReference type="OrthoDB" id="9803543at2"/>
<name>A0A133WX84_LEGPN</name>
<evidence type="ECO:0000313" key="10">
    <source>
        <dbReference type="Proteomes" id="UP000239239"/>
    </source>
</evidence>
<proteinExistence type="predicted"/>
<dbReference type="InterPro" id="IPR051539">
    <property type="entry name" value="T4SS-coupling_protein"/>
</dbReference>
<dbReference type="RefSeq" id="WP_010947791.1">
    <property type="nucleotide sequence ID" value="NZ_CP015929.1"/>
</dbReference>
<dbReference type="EMBL" id="DACWHX010000011">
    <property type="protein sequence ID" value="HAU1880605.1"/>
    <property type="molecule type" value="Genomic_DNA"/>
</dbReference>
<feature type="transmembrane region" description="Helical" evidence="6">
    <location>
        <begin position="31"/>
        <end position="49"/>
    </location>
</feature>
<evidence type="ECO:0000259" key="7">
    <source>
        <dbReference type="Pfam" id="PF10412"/>
    </source>
</evidence>
<evidence type="ECO:0000256" key="5">
    <source>
        <dbReference type="ARBA" id="ARBA00023136"/>
    </source>
</evidence>
<dbReference type="EMBL" id="PQWY01000015">
    <property type="protein sequence ID" value="PPK30073.1"/>
    <property type="molecule type" value="Genomic_DNA"/>
</dbReference>
<dbReference type="PANTHER" id="PTHR37937">
    <property type="entry name" value="CONJUGATIVE TRANSFER: DNA TRANSPORT"/>
    <property type="match status" value="1"/>
</dbReference>
<sequence>MMAVNPTKLFIRGGQIFLHNVRMFTQVGKKVSLAMLIVFFIFSVIAFYFNTSAYQRYIGQQWVKAQAMTLIQSKAKQVVRMPTGESYPVYSAQIVKAPMVIGIVNQLKQALLKSMIEALFASVMMLIVMVKWLQKRGENQSKAKIIRGSELVDENTLQKCIKKTSRISPYRIGGVSLPFGSETQHIQIVGTTGSGKTVAIRDLLTTIQARGERAIIYDKGGTYLSRFYREHQDVILNPLDTRGHSWNVWAECEDKADLEALAEAIMPMPINNTMDPFWIKAARMIFVSTANELKNDPKRSNLMLLQYLLTADLGRIHHLLRHTESESLVSDKVQKTALNVKTVMATYLKSLLYLKDDGDIFSIRDWILNEQNNSCLFVSSDGRKHPTIRPLISAWINTATKELLSLAPDDNRRVWFILDELATLHALPFLAAVKSESRKFGGCFLLGHHGASQLRTIYGNDGAASLSNLCSTRLFLRLPEHTDAEHASRNIGTYEIEEVNESISYGANTMRDGISVSRQTKEKQLVLPTQIQVINDLQGYLRVKGEFPAAKIKLNYVDYPLIHEEFIARDIDPDPLRQKVEQLVDTYSDPILAASHDDALEAATSTKKDITKPIAREKKLEEEKELVEFL</sequence>
<comment type="caution">
    <text evidence="9">The sequence shown here is derived from an EMBL/GenBank/DDBJ whole genome shotgun (WGS) entry which is preliminary data.</text>
</comment>
<keyword evidence="4 6" id="KW-1133">Transmembrane helix</keyword>
<dbReference type="Gene3D" id="3.40.50.300">
    <property type="entry name" value="P-loop containing nucleotide triphosphate hydrolases"/>
    <property type="match status" value="2"/>
</dbReference>
<comment type="subcellular location">
    <subcellularLocation>
        <location evidence="1">Cell membrane</location>
        <topology evidence="1">Multi-pass membrane protein</topology>
    </subcellularLocation>
</comment>
<evidence type="ECO:0000256" key="2">
    <source>
        <dbReference type="ARBA" id="ARBA00022475"/>
    </source>
</evidence>
<evidence type="ECO:0000313" key="8">
    <source>
        <dbReference type="EMBL" id="HAU1880605.1"/>
    </source>
</evidence>
<dbReference type="CDD" id="cd01127">
    <property type="entry name" value="TrwB_TraG_TraD_VirD4"/>
    <property type="match status" value="1"/>
</dbReference>
<keyword evidence="5 6" id="KW-0472">Membrane</keyword>
<reference evidence="8" key="3">
    <citation type="submission" date="2019-10" db="EMBL/GenBank/DDBJ databases">
        <authorList>
            <consortium name="NCBI Pathogen Detection Project"/>
        </authorList>
    </citation>
    <scope>NUCLEOTIDE SEQUENCE</scope>
    <source>
        <strain evidence="8">AZ00058701</strain>
    </source>
</reference>
<dbReference type="AlphaFoldDB" id="A0A133WX84"/>